<dbReference type="PANTHER" id="PTHR10682:SF23">
    <property type="entry name" value="POLYNUCLEOTIDE ADENYLYLTRANSFERASE"/>
    <property type="match status" value="1"/>
</dbReference>
<accession>A0ABR3ST84</accession>
<feature type="domain" description="Endonuclease/exonuclease/phosphatase" evidence="10">
    <location>
        <begin position="243"/>
        <end position="533"/>
    </location>
</feature>
<comment type="caution">
    <text evidence="13">The sequence shown here is derived from an EMBL/GenBank/DDBJ whole genome shotgun (WGS) entry which is preliminary data.</text>
</comment>
<feature type="region of interest" description="Disordered" evidence="9">
    <location>
        <begin position="182"/>
        <end position="211"/>
    </location>
</feature>
<keyword evidence="4" id="KW-0507">mRNA processing</keyword>
<dbReference type="Proteomes" id="UP001521116">
    <property type="component" value="Unassembled WGS sequence"/>
</dbReference>
<evidence type="ECO:0000256" key="8">
    <source>
        <dbReference type="ARBA" id="ARBA00023242"/>
    </source>
</evidence>
<dbReference type="EMBL" id="JAJVDC020000057">
    <property type="protein sequence ID" value="KAL1629107.1"/>
    <property type="molecule type" value="Genomic_DNA"/>
</dbReference>
<dbReference type="Pfam" id="PF03372">
    <property type="entry name" value="Exo_endo_phos"/>
    <property type="match status" value="1"/>
</dbReference>
<evidence type="ECO:0000256" key="7">
    <source>
        <dbReference type="ARBA" id="ARBA00022840"/>
    </source>
</evidence>
<dbReference type="SUPFAM" id="SSF81301">
    <property type="entry name" value="Nucleotidyltransferase"/>
    <property type="match status" value="1"/>
</dbReference>
<dbReference type="Gene3D" id="3.60.10.10">
    <property type="entry name" value="Endonuclease/exonuclease/phosphatase"/>
    <property type="match status" value="1"/>
</dbReference>
<feature type="compositionally biased region" description="Polar residues" evidence="9">
    <location>
        <begin position="193"/>
        <end position="211"/>
    </location>
</feature>
<evidence type="ECO:0000313" key="13">
    <source>
        <dbReference type="EMBL" id="KAL1629107.1"/>
    </source>
</evidence>
<dbReference type="PANTHER" id="PTHR10682">
    <property type="entry name" value="POLY A POLYMERASE"/>
    <property type="match status" value="1"/>
</dbReference>
<evidence type="ECO:0000256" key="9">
    <source>
        <dbReference type="SAM" id="MobiDB-lite"/>
    </source>
</evidence>
<dbReference type="Pfam" id="PF04457">
    <property type="entry name" value="MJ1316"/>
    <property type="match status" value="1"/>
</dbReference>
<dbReference type="InterPro" id="IPR009097">
    <property type="entry name" value="Cyclic_Pdiesterase"/>
</dbReference>
<name>A0ABR3ST84_9PEZI</name>
<dbReference type="InterPro" id="IPR011068">
    <property type="entry name" value="NuclTrfase_I-like_C"/>
</dbReference>
<dbReference type="InterPro" id="IPR036691">
    <property type="entry name" value="Endo/exonu/phosph_ase_sf"/>
</dbReference>
<comment type="similarity">
    <text evidence="2">Belongs to the poly(A) polymerase family.</text>
</comment>
<organism evidence="13 14">
    <name type="scientific">Neofusicoccum ribis</name>
    <dbReference type="NCBI Taxonomy" id="45134"/>
    <lineage>
        <taxon>Eukaryota</taxon>
        <taxon>Fungi</taxon>
        <taxon>Dikarya</taxon>
        <taxon>Ascomycota</taxon>
        <taxon>Pezizomycotina</taxon>
        <taxon>Dothideomycetes</taxon>
        <taxon>Dothideomycetes incertae sedis</taxon>
        <taxon>Botryosphaeriales</taxon>
        <taxon>Botryosphaeriaceae</taxon>
        <taxon>Neofusicoccum</taxon>
    </lineage>
</organism>
<feature type="domain" description="Poly(A) polymerase central" evidence="12">
    <location>
        <begin position="720"/>
        <end position="853"/>
    </location>
</feature>
<evidence type="ECO:0000259" key="11">
    <source>
        <dbReference type="Pfam" id="PF04457"/>
    </source>
</evidence>
<comment type="subcellular location">
    <subcellularLocation>
        <location evidence="1">Nucleus</location>
    </subcellularLocation>
</comment>
<dbReference type="InterPro" id="IPR005135">
    <property type="entry name" value="Endo/exonuclease/phosphatase"/>
</dbReference>
<feature type="domain" description="MJ1316 RNA cyclic group end recognition" evidence="11">
    <location>
        <begin position="1078"/>
        <end position="1148"/>
    </location>
</feature>
<evidence type="ECO:0000256" key="4">
    <source>
        <dbReference type="ARBA" id="ARBA00022664"/>
    </source>
</evidence>
<evidence type="ECO:0000259" key="10">
    <source>
        <dbReference type="Pfam" id="PF03372"/>
    </source>
</evidence>
<dbReference type="SUPFAM" id="SSF55003">
    <property type="entry name" value="PAP/Archaeal CCA-adding enzyme, C-terminal domain"/>
    <property type="match status" value="1"/>
</dbReference>
<feature type="compositionally biased region" description="Acidic residues" evidence="9">
    <location>
        <begin position="1023"/>
        <end position="1039"/>
    </location>
</feature>
<keyword evidence="6" id="KW-0547">Nucleotide-binding</keyword>
<sequence length="1160" mass="128503">MAEASTHTVPELSCHQTALAIVPPAHLIGHADTLRAAYDKAYHKWPAHINLVYPFVHPESLSTATSLVRSAVSKASLRGDRLRLNETGCFTHKHSSTIYTRPGHDEDLQELRRVLLVEFGQHPTEFNPHLTIGQAGNDELRDSLHAKARLLPAVDWPLKELALLVRGEDNVMRVWSTIEIPTDGEEGDDRAPSSPQLKTESSSTTSNVQKGTTYRFDSSAVSWIPSSTAGTLQTVPPSFTVSSYNVLVDSIFPPAYERFGILVQALVSDAGRADLVVLQEVSDEFLSHLLQNGDVRELWPYVSHAPPNQEEIGPLLSLRNIVVVSRWSFHWEMVAFERRHKGSVVVRLGHIGRLLPSGTFCPLIVAGLHLTCGLTDGSVAAKKSQLRTLVSHLAGNYPESPWIVAGDFNMTTSTRTIDDALKTLSISPQTVRTLQGLEQLLSEAGLSDTWAVAQSHGGSFDSDVQDDDVEGEQGATFDPRTNPLAAEIVGHGLTHRPQRYDRILLKGEGSMEVARFNTFGRPGPDEQRCGSDHWGVRATIKLTKSPTSVDVEIQGIPAVNPPASLCPVALQTFITRHPAFPTVDDTHKRQQAFALLETILQQLSTVASRIPLVVVPVGSYGLGAWNSSSDIDFLCISSISSKIFFALAVKHLRKAAVQGVRILRKVEAHSGTMLELDVKGVKFDLQYYPLFSLPLQTLSKLKAVRDLAHLLQTTPNLSAFRIAYRFLAAWAVSRGIYAARFGFLSGTHISLLLDRVAKLLHHHRRDDNEAITAAHLICTFFRYYADFDWARDIVEDPLTRSSPGMGRAYHRHAGEPMVVLGYHVPRANVARAASAPAVSVLVEELRRADSLVASSGVTWASIVGENGHGTAQFLAAYNSYVRVDVQYWGTSPVKGRQLIGWIESRCPMLLVDLHRKTPEIHARMWPMRFTRSEHSGDDKGDQHGCYLIGLAKRPGVEPSVKTDSDRKLARDKLDGALERFSEQIRGNESFFDPALAWIDVKHVSRSKLEHLIVDSRDWGDNADLEDGLDFEDEDDEEGISDMSAQEGAEAQTSSVSEVKGKGRASTSKVTLPVSGRKLRPATDILNRLRWDPKLNSLDYVVGYTDRFLGTRETPLDRWKLEQTDEEFIPQHRILYFKRRSDGVKVWDREARIDALFGSGG</sequence>
<feature type="region of interest" description="Disordered" evidence="9">
    <location>
        <begin position="1023"/>
        <end position="1070"/>
    </location>
</feature>
<gene>
    <name evidence="13" type="ORF">SLS56_005550</name>
</gene>
<dbReference type="InterPro" id="IPR007012">
    <property type="entry name" value="PolA_pol_cen_dom"/>
</dbReference>
<keyword evidence="8" id="KW-0539">Nucleus</keyword>
<dbReference type="InterPro" id="IPR040459">
    <property type="entry name" value="MJ1316"/>
</dbReference>
<keyword evidence="5" id="KW-0808">Transferase</keyword>
<evidence type="ECO:0000256" key="1">
    <source>
        <dbReference type="ARBA" id="ARBA00004123"/>
    </source>
</evidence>
<dbReference type="SUPFAM" id="SSF81631">
    <property type="entry name" value="PAP/OAS1 substrate-binding domain"/>
    <property type="match status" value="1"/>
</dbReference>
<dbReference type="EC" id="2.7.7.19" evidence="3"/>
<keyword evidence="14" id="KW-1185">Reference proteome</keyword>
<evidence type="ECO:0000256" key="3">
    <source>
        <dbReference type="ARBA" id="ARBA00012388"/>
    </source>
</evidence>
<dbReference type="Pfam" id="PF04928">
    <property type="entry name" value="PAP_central"/>
    <property type="match status" value="1"/>
</dbReference>
<evidence type="ECO:0000313" key="14">
    <source>
        <dbReference type="Proteomes" id="UP001521116"/>
    </source>
</evidence>
<protein>
    <recommendedName>
        <fullName evidence="3">polynucleotide adenylyltransferase</fullName>
        <ecNumber evidence="3">2.7.7.19</ecNumber>
    </recommendedName>
</protein>
<evidence type="ECO:0000256" key="5">
    <source>
        <dbReference type="ARBA" id="ARBA00022679"/>
    </source>
</evidence>
<evidence type="ECO:0000256" key="6">
    <source>
        <dbReference type="ARBA" id="ARBA00022741"/>
    </source>
</evidence>
<proteinExistence type="inferred from homology"/>
<dbReference type="Gene3D" id="3.90.1140.10">
    <property type="entry name" value="Cyclic phosphodiesterase"/>
    <property type="match status" value="1"/>
</dbReference>
<dbReference type="SUPFAM" id="SSF55144">
    <property type="entry name" value="LigT-like"/>
    <property type="match status" value="1"/>
</dbReference>
<dbReference type="Gene3D" id="1.10.1410.10">
    <property type="match status" value="1"/>
</dbReference>
<feature type="region of interest" description="Disordered" evidence="9">
    <location>
        <begin position="457"/>
        <end position="480"/>
    </location>
</feature>
<keyword evidence="7" id="KW-0067">ATP-binding</keyword>
<evidence type="ECO:0000256" key="2">
    <source>
        <dbReference type="ARBA" id="ARBA00010912"/>
    </source>
</evidence>
<evidence type="ECO:0000259" key="12">
    <source>
        <dbReference type="Pfam" id="PF04928"/>
    </source>
</evidence>
<dbReference type="Pfam" id="PF13563">
    <property type="entry name" value="2_5_RNA_ligase2"/>
    <property type="match status" value="1"/>
</dbReference>
<dbReference type="InterPro" id="IPR043519">
    <property type="entry name" value="NT_sf"/>
</dbReference>
<dbReference type="SUPFAM" id="SSF56219">
    <property type="entry name" value="DNase I-like"/>
    <property type="match status" value="1"/>
</dbReference>
<reference evidence="13 14" key="1">
    <citation type="submission" date="2024-02" db="EMBL/GenBank/DDBJ databases">
        <title>De novo assembly and annotation of 12 fungi associated with fruit tree decline syndrome in Ontario, Canada.</title>
        <authorList>
            <person name="Sulman M."/>
            <person name="Ellouze W."/>
            <person name="Ilyukhin E."/>
        </authorList>
    </citation>
    <scope>NUCLEOTIDE SEQUENCE [LARGE SCALE GENOMIC DNA]</scope>
    <source>
        <strain evidence="13 14">M1-105</strain>
    </source>
</reference>